<keyword evidence="1" id="KW-0472">Membrane</keyword>
<keyword evidence="3" id="KW-1185">Reference proteome</keyword>
<dbReference type="RefSeq" id="WP_169095757.1">
    <property type="nucleotide sequence ID" value="NZ_JABBVZ010000002.1"/>
</dbReference>
<dbReference type="InterPro" id="IPR007563">
    <property type="entry name" value="DUF554"/>
</dbReference>
<organism evidence="2 3">
    <name type="scientific">Sulfobacillus harzensis</name>
    <dbReference type="NCBI Taxonomy" id="2729629"/>
    <lineage>
        <taxon>Bacteria</taxon>
        <taxon>Bacillati</taxon>
        <taxon>Bacillota</taxon>
        <taxon>Clostridia</taxon>
        <taxon>Eubacteriales</taxon>
        <taxon>Clostridiales Family XVII. Incertae Sedis</taxon>
        <taxon>Sulfobacillus</taxon>
    </lineage>
</organism>
<reference evidence="2 3" key="1">
    <citation type="submission" date="2020-04" db="EMBL/GenBank/DDBJ databases">
        <authorList>
            <person name="Zhang R."/>
            <person name="Schippers A."/>
        </authorList>
    </citation>
    <scope>NUCLEOTIDE SEQUENCE [LARGE SCALE GENOMIC DNA]</scope>
    <source>
        <strain evidence="2 3">DSM 109850</strain>
    </source>
</reference>
<keyword evidence="1" id="KW-0812">Transmembrane</keyword>
<feature type="transmembrane region" description="Helical" evidence="1">
    <location>
        <begin position="139"/>
        <end position="163"/>
    </location>
</feature>
<comment type="caution">
    <text evidence="2">The sequence shown here is derived from an EMBL/GenBank/DDBJ whole genome shotgun (WGS) entry which is preliminary data.</text>
</comment>
<dbReference type="PANTHER" id="PTHR36111">
    <property type="entry name" value="INNER MEMBRANE PROTEIN-RELATED"/>
    <property type="match status" value="1"/>
</dbReference>
<feature type="transmembrane region" description="Helical" evidence="1">
    <location>
        <begin position="36"/>
        <end position="53"/>
    </location>
</feature>
<name>A0A7Y0L229_9FIRM</name>
<evidence type="ECO:0000256" key="1">
    <source>
        <dbReference type="SAM" id="Phobius"/>
    </source>
</evidence>
<dbReference type="EMBL" id="JABBVZ010000002">
    <property type="protein sequence ID" value="NMP20925.1"/>
    <property type="molecule type" value="Genomic_DNA"/>
</dbReference>
<feature type="transmembrane region" description="Helical" evidence="1">
    <location>
        <begin position="206"/>
        <end position="225"/>
    </location>
</feature>
<sequence>MNHLTGALVNGVGALLGSLLGLAWGGRLSAAFRREAMRLMGLVVVVIGVKMAFPLADPVNLLVSVVVGAWLGALLRISERLDVLGQSIERRVGKRGFMQGFISAALIFNVGAMAIVGSLQAGLTRHPTILETKAILDGVTALLLTSTAGWGVVLAAPLTFVYEGVLSILASLLKGFLSGAILTDLSVVGGVMVAAIGVNFLSEKPLINIANLLPALVLTVILGWLKLQGVSFL</sequence>
<accession>A0A7Y0L229</accession>
<proteinExistence type="predicted"/>
<protein>
    <submittedName>
        <fullName evidence="2">DUF554 domain-containing protein</fullName>
    </submittedName>
</protein>
<feature type="transmembrane region" description="Helical" evidence="1">
    <location>
        <begin position="6"/>
        <end position="24"/>
    </location>
</feature>
<evidence type="ECO:0000313" key="3">
    <source>
        <dbReference type="Proteomes" id="UP000533476"/>
    </source>
</evidence>
<dbReference type="PANTHER" id="PTHR36111:SF2">
    <property type="entry name" value="INNER MEMBRANE PROTEIN"/>
    <property type="match status" value="1"/>
</dbReference>
<dbReference type="Pfam" id="PF04474">
    <property type="entry name" value="DUF554"/>
    <property type="match status" value="1"/>
</dbReference>
<dbReference type="Proteomes" id="UP000533476">
    <property type="component" value="Unassembled WGS sequence"/>
</dbReference>
<gene>
    <name evidence="2" type="ORF">HIJ39_00950</name>
</gene>
<feature type="transmembrane region" description="Helical" evidence="1">
    <location>
        <begin position="175"/>
        <end position="200"/>
    </location>
</feature>
<evidence type="ECO:0000313" key="2">
    <source>
        <dbReference type="EMBL" id="NMP20925.1"/>
    </source>
</evidence>
<feature type="transmembrane region" description="Helical" evidence="1">
    <location>
        <begin position="97"/>
        <end position="119"/>
    </location>
</feature>
<keyword evidence="1" id="KW-1133">Transmembrane helix</keyword>
<dbReference type="AlphaFoldDB" id="A0A7Y0L229"/>